<reference evidence="1" key="1">
    <citation type="submission" date="2020-09" db="EMBL/GenBank/DDBJ databases">
        <title>Iningainema tapete sp. nov. (Scytonemataceae, Cyanobacteria) from greenhouses in central Florida (USA) produces two types of nodularin with biosynthetic potential for microcystin-LR and anabaenopeptins.</title>
        <authorList>
            <person name="Berthold D.E."/>
            <person name="Lefler F.W."/>
            <person name="Huang I.-S."/>
            <person name="Abdulla H."/>
            <person name="Zimba P.V."/>
            <person name="Laughinghouse H.D. IV."/>
        </authorList>
    </citation>
    <scope>NUCLEOTIDE SEQUENCE</scope>
    <source>
        <strain evidence="1">BLCCT55</strain>
    </source>
</reference>
<dbReference type="Proteomes" id="UP000629098">
    <property type="component" value="Unassembled WGS sequence"/>
</dbReference>
<dbReference type="SUPFAM" id="SSF53850">
    <property type="entry name" value="Periplasmic binding protein-like II"/>
    <property type="match status" value="1"/>
</dbReference>
<sequence length="125" mass="13821">MVLGGDTSEVRKNTFLQIVELPENLATDAPFSLTVLKGASVDGEKLAEYILSAEGQQILSKYGFPSLNKSTSVPEGQGVTGVVLAFGLMYAQKKLSKRDFSKEGVRRVVHHSSWLLFKKKRLHRN</sequence>
<dbReference type="RefSeq" id="WP_190833293.1">
    <property type="nucleotide sequence ID" value="NZ_CAWPPI010000076.1"/>
</dbReference>
<dbReference type="Pfam" id="PF13531">
    <property type="entry name" value="SBP_bac_11"/>
    <property type="match status" value="1"/>
</dbReference>
<organism evidence="1 2">
    <name type="scientific">Iningainema tapete BLCC-T55</name>
    <dbReference type="NCBI Taxonomy" id="2748662"/>
    <lineage>
        <taxon>Bacteria</taxon>
        <taxon>Bacillati</taxon>
        <taxon>Cyanobacteriota</taxon>
        <taxon>Cyanophyceae</taxon>
        <taxon>Nostocales</taxon>
        <taxon>Scytonemataceae</taxon>
        <taxon>Iningainema tapete</taxon>
    </lineage>
</organism>
<gene>
    <name evidence="1" type="ORF">ICL16_24895</name>
</gene>
<protein>
    <submittedName>
        <fullName evidence="1">Substrate-binding domain-containing protein</fullName>
    </submittedName>
</protein>
<evidence type="ECO:0000313" key="1">
    <source>
        <dbReference type="EMBL" id="MBD2775209.1"/>
    </source>
</evidence>
<name>A0A8J6XG47_9CYAN</name>
<dbReference type="AlphaFoldDB" id="A0A8J6XG47"/>
<keyword evidence="2" id="KW-1185">Reference proteome</keyword>
<comment type="caution">
    <text evidence="1">The sequence shown here is derived from an EMBL/GenBank/DDBJ whole genome shotgun (WGS) entry which is preliminary data.</text>
</comment>
<evidence type="ECO:0000313" key="2">
    <source>
        <dbReference type="Proteomes" id="UP000629098"/>
    </source>
</evidence>
<accession>A0A8J6XG47</accession>
<dbReference type="Gene3D" id="3.40.190.10">
    <property type="entry name" value="Periplasmic binding protein-like II"/>
    <property type="match status" value="1"/>
</dbReference>
<dbReference type="EMBL" id="JACXAE010000076">
    <property type="protein sequence ID" value="MBD2775209.1"/>
    <property type="molecule type" value="Genomic_DNA"/>
</dbReference>
<proteinExistence type="predicted"/>